<dbReference type="AlphaFoldDB" id="A0A5N5WW77"/>
<accession>A0A5N5WW77</accession>
<keyword evidence="1" id="KW-0732">Signal</keyword>
<dbReference type="EMBL" id="ML732258">
    <property type="protein sequence ID" value="KAB8071987.1"/>
    <property type="molecule type" value="Genomic_DNA"/>
</dbReference>
<gene>
    <name evidence="2" type="ORF">BDV29DRAFT_158978</name>
</gene>
<reference evidence="2 3" key="1">
    <citation type="submission" date="2019-04" db="EMBL/GenBank/DDBJ databases">
        <title>Friends and foes A comparative genomics study of 23 Aspergillus species from section Flavi.</title>
        <authorList>
            <consortium name="DOE Joint Genome Institute"/>
            <person name="Kjaerbolling I."/>
            <person name="Vesth T."/>
            <person name="Frisvad J.C."/>
            <person name="Nybo J.L."/>
            <person name="Theobald S."/>
            <person name="Kildgaard S."/>
            <person name="Isbrandt T."/>
            <person name="Kuo A."/>
            <person name="Sato A."/>
            <person name="Lyhne E.K."/>
            <person name="Kogle M.E."/>
            <person name="Wiebenga A."/>
            <person name="Kun R.S."/>
            <person name="Lubbers R.J."/>
            <person name="Makela M.R."/>
            <person name="Barry K."/>
            <person name="Chovatia M."/>
            <person name="Clum A."/>
            <person name="Daum C."/>
            <person name="Haridas S."/>
            <person name="He G."/>
            <person name="LaButti K."/>
            <person name="Lipzen A."/>
            <person name="Mondo S."/>
            <person name="Riley R."/>
            <person name="Salamov A."/>
            <person name="Simmons B.A."/>
            <person name="Magnuson J.K."/>
            <person name="Henrissat B."/>
            <person name="Mortensen U.H."/>
            <person name="Larsen T.O."/>
            <person name="Devries R.P."/>
            <person name="Grigoriev I.V."/>
            <person name="Machida M."/>
            <person name="Baker S.E."/>
            <person name="Andersen M.R."/>
        </authorList>
    </citation>
    <scope>NUCLEOTIDE SEQUENCE [LARGE SCALE GENOMIC DNA]</scope>
    <source>
        <strain evidence="2 3">CBS 151.66</strain>
    </source>
</reference>
<dbReference type="OrthoDB" id="4269539at2759"/>
<evidence type="ECO:0000256" key="1">
    <source>
        <dbReference type="SAM" id="SignalP"/>
    </source>
</evidence>
<evidence type="ECO:0000313" key="2">
    <source>
        <dbReference type="EMBL" id="KAB8071987.1"/>
    </source>
</evidence>
<sequence>MYLPRLLLTLSSAIALASADKIFYCPFAQDGSNMVQKPFCCEGFQDIRSTGKAKIGIDCTEQSNKHIIDVCPNGFTPKCCYFGGVGQLCTTEASIWED</sequence>
<dbReference type="Proteomes" id="UP000326565">
    <property type="component" value="Unassembled WGS sequence"/>
</dbReference>
<proteinExistence type="predicted"/>
<protein>
    <submittedName>
        <fullName evidence="2">Uncharacterized protein</fullName>
    </submittedName>
</protein>
<feature type="signal peptide" evidence="1">
    <location>
        <begin position="1"/>
        <end position="19"/>
    </location>
</feature>
<feature type="chain" id="PRO_5025042173" evidence="1">
    <location>
        <begin position="20"/>
        <end position="98"/>
    </location>
</feature>
<name>A0A5N5WW77_9EURO</name>
<keyword evidence="3" id="KW-1185">Reference proteome</keyword>
<organism evidence="2 3">
    <name type="scientific">Aspergillus leporis</name>
    <dbReference type="NCBI Taxonomy" id="41062"/>
    <lineage>
        <taxon>Eukaryota</taxon>
        <taxon>Fungi</taxon>
        <taxon>Dikarya</taxon>
        <taxon>Ascomycota</taxon>
        <taxon>Pezizomycotina</taxon>
        <taxon>Eurotiomycetes</taxon>
        <taxon>Eurotiomycetidae</taxon>
        <taxon>Eurotiales</taxon>
        <taxon>Aspergillaceae</taxon>
        <taxon>Aspergillus</taxon>
        <taxon>Aspergillus subgen. Circumdati</taxon>
    </lineage>
</organism>
<evidence type="ECO:0000313" key="3">
    <source>
        <dbReference type="Proteomes" id="UP000326565"/>
    </source>
</evidence>